<dbReference type="GO" id="GO:0008610">
    <property type="term" value="P:lipid biosynthetic process"/>
    <property type="evidence" value="ECO:0007669"/>
    <property type="project" value="InterPro"/>
</dbReference>
<keyword evidence="2 8" id="KW-0489">Methyltransferase</keyword>
<evidence type="ECO:0000256" key="4">
    <source>
        <dbReference type="ARBA" id="ARBA00022691"/>
    </source>
</evidence>
<keyword evidence="9" id="KW-1185">Reference proteome</keyword>
<dbReference type="EMBL" id="JACHEN010000012">
    <property type="protein sequence ID" value="MBB6216051.1"/>
    <property type="molecule type" value="Genomic_DNA"/>
</dbReference>
<evidence type="ECO:0000259" key="7">
    <source>
        <dbReference type="Pfam" id="PF25371"/>
    </source>
</evidence>
<evidence type="ECO:0000256" key="1">
    <source>
        <dbReference type="ARBA" id="ARBA00010815"/>
    </source>
</evidence>
<organism evidence="8 9">
    <name type="scientific">Anaerosolibacter carboniphilus</name>
    <dbReference type="NCBI Taxonomy" id="1417629"/>
    <lineage>
        <taxon>Bacteria</taxon>
        <taxon>Bacillati</taxon>
        <taxon>Bacillota</taxon>
        <taxon>Clostridia</taxon>
        <taxon>Peptostreptococcales</taxon>
        <taxon>Thermotaleaceae</taxon>
        <taxon>Anaerosolibacter</taxon>
    </lineage>
</organism>
<dbReference type="Pfam" id="PF02353">
    <property type="entry name" value="CMAS"/>
    <property type="match status" value="1"/>
</dbReference>
<protein>
    <submittedName>
        <fullName evidence="8">Cyclopropane-fatty-acyl-phospholipid synthase</fullName>
        <ecNumber evidence="8">2.1.1.79</ecNumber>
    </submittedName>
</protein>
<evidence type="ECO:0000256" key="6">
    <source>
        <dbReference type="PIRSR" id="PIRSR003085-1"/>
    </source>
</evidence>
<comment type="similarity">
    <text evidence="1">Belongs to the CFA/CMAS family.</text>
</comment>
<gene>
    <name evidence="8" type="ORF">HNQ80_002150</name>
</gene>
<dbReference type="PIRSF" id="PIRSF003085">
    <property type="entry name" value="CMAS"/>
    <property type="match status" value="1"/>
</dbReference>
<accession>A0A841KRR1</accession>
<feature type="active site" evidence="6">
    <location>
        <position position="362"/>
    </location>
</feature>
<dbReference type="InterPro" id="IPR003333">
    <property type="entry name" value="CMAS"/>
</dbReference>
<dbReference type="Gene3D" id="3.40.50.150">
    <property type="entry name" value="Vaccinia Virus protein VP39"/>
    <property type="match status" value="1"/>
</dbReference>
<proteinExistence type="inferred from homology"/>
<keyword evidence="4" id="KW-0949">S-adenosyl-L-methionine</keyword>
<evidence type="ECO:0000256" key="5">
    <source>
        <dbReference type="ARBA" id="ARBA00023098"/>
    </source>
</evidence>
<dbReference type="GO" id="GO:0008825">
    <property type="term" value="F:cyclopropane-fatty-acyl-phospholipid synthase activity"/>
    <property type="evidence" value="ECO:0007669"/>
    <property type="project" value="UniProtKB-EC"/>
</dbReference>
<name>A0A841KRR1_9FIRM</name>
<dbReference type="InterPro" id="IPR029063">
    <property type="entry name" value="SAM-dependent_MTases_sf"/>
</dbReference>
<evidence type="ECO:0000313" key="8">
    <source>
        <dbReference type="EMBL" id="MBB6216051.1"/>
    </source>
</evidence>
<keyword evidence="3 8" id="KW-0808">Transferase</keyword>
<dbReference type="InterPro" id="IPR050723">
    <property type="entry name" value="CFA/CMAS"/>
</dbReference>
<evidence type="ECO:0000313" key="9">
    <source>
        <dbReference type="Proteomes" id="UP000579281"/>
    </source>
</evidence>
<dbReference type="EC" id="2.1.1.79" evidence="8"/>
<evidence type="ECO:0000256" key="2">
    <source>
        <dbReference type="ARBA" id="ARBA00022603"/>
    </source>
</evidence>
<feature type="domain" description="DUF7884" evidence="7">
    <location>
        <begin position="6"/>
        <end position="90"/>
    </location>
</feature>
<dbReference type="AlphaFoldDB" id="A0A841KRR1"/>
<dbReference type="Proteomes" id="UP000579281">
    <property type="component" value="Unassembled WGS sequence"/>
</dbReference>
<keyword evidence="5" id="KW-0443">Lipid metabolism</keyword>
<dbReference type="RefSeq" id="WP_184310598.1">
    <property type="nucleotide sequence ID" value="NZ_JACHEN010000012.1"/>
</dbReference>
<dbReference type="CDD" id="cd02440">
    <property type="entry name" value="AdoMet_MTases"/>
    <property type="match status" value="1"/>
</dbReference>
<dbReference type="PANTHER" id="PTHR43667:SF1">
    <property type="entry name" value="CYCLOPROPANE-FATTY-ACYL-PHOSPHOLIPID SYNTHASE"/>
    <property type="match status" value="1"/>
</dbReference>
<sequence>MEKIILQKLSSKIGNASFAIDFWDGTNVNYGQRDPAFKIIFKKRISKAKILRDPSLAFGEAYMDGIIDFEGNLQEIIETIFNLDIPFFRKREFRGLRRILSQENRSTSFRKQQKDVQHHYDLGNDFYQLWLDETMSYSCAYFCSPDDSLYKAQLQKIDYTLKKLNLHPGESLLDIGSGWGWLIIRAAQQYGVKALGITLSEEQYNKTKQRIEEYGLSGQVDVKLMDYRELAESGQKFDKIVSIGMVEHVGRANLPKYMETVNKLLVPGGVSILHCITGPIEGSCNRWISKYIFPGGYIPSNRELIWLLSEHGFHLLDVESLRLHYARTLEHWAKNFEANVDSVREKYGERFVRMWWLYLNSCAAAFQASDLNIHQIGFSKGINNNLPMTRHYLYQ</sequence>
<reference evidence="8 9" key="1">
    <citation type="submission" date="2020-08" db="EMBL/GenBank/DDBJ databases">
        <title>Genomic Encyclopedia of Type Strains, Phase IV (KMG-IV): sequencing the most valuable type-strain genomes for metagenomic binning, comparative biology and taxonomic classification.</title>
        <authorList>
            <person name="Goeker M."/>
        </authorList>
    </citation>
    <scope>NUCLEOTIDE SEQUENCE [LARGE SCALE GENOMIC DNA]</scope>
    <source>
        <strain evidence="8 9">DSM 103526</strain>
    </source>
</reference>
<dbReference type="InterPro" id="IPR057206">
    <property type="entry name" value="DUF7884"/>
</dbReference>
<dbReference type="PANTHER" id="PTHR43667">
    <property type="entry name" value="CYCLOPROPANE-FATTY-ACYL-PHOSPHOLIPID SYNTHASE"/>
    <property type="match status" value="1"/>
</dbReference>
<dbReference type="SUPFAM" id="SSF53335">
    <property type="entry name" value="S-adenosyl-L-methionine-dependent methyltransferases"/>
    <property type="match status" value="1"/>
</dbReference>
<dbReference type="Pfam" id="PF25371">
    <property type="entry name" value="DUF7884"/>
    <property type="match status" value="1"/>
</dbReference>
<dbReference type="GO" id="GO:0032259">
    <property type="term" value="P:methylation"/>
    <property type="evidence" value="ECO:0007669"/>
    <property type="project" value="UniProtKB-KW"/>
</dbReference>
<evidence type="ECO:0000256" key="3">
    <source>
        <dbReference type="ARBA" id="ARBA00022679"/>
    </source>
</evidence>
<comment type="caution">
    <text evidence="8">The sequence shown here is derived from an EMBL/GenBank/DDBJ whole genome shotgun (WGS) entry which is preliminary data.</text>
</comment>